<keyword evidence="1" id="KW-0812">Transmembrane</keyword>
<evidence type="ECO:0000256" key="1">
    <source>
        <dbReference type="SAM" id="Phobius"/>
    </source>
</evidence>
<proteinExistence type="predicted"/>
<protein>
    <submittedName>
        <fullName evidence="2">Uncharacterized protein</fullName>
    </submittedName>
</protein>
<dbReference type="Proteomes" id="UP000184383">
    <property type="component" value="Unassembled WGS sequence"/>
</dbReference>
<dbReference type="AlphaFoldDB" id="A0A1L9S1H5"/>
<name>A0A1L9S1H5_ASPWE</name>
<keyword evidence="1" id="KW-0472">Membrane</keyword>
<keyword evidence="1" id="KW-1133">Transmembrane helix</keyword>
<dbReference type="VEuPathDB" id="FungiDB:ASPWEDRAFT_241017"/>
<reference evidence="3" key="1">
    <citation type="journal article" date="2017" name="Genome Biol.">
        <title>Comparative genomics reveals high biological diversity and specific adaptations in the industrially and medically important fungal genus Aspergillus.</title>
        <authorList>
            <person name="de Vries R.P."/>
            <person name="Riley R."/>
            <person name="Wiebenga A."/>
            <person name="Aguilar-Osorio G."/>
            <person name="Amillis S."/>
            <person name="Uchima C.A."/>
            <person name="Anderluh G."/>
            <person name="Asadollahi M."/>
            <person name="Askin M."/>
            <person name="Barry K."/>
            <person name="Battaglia E."/>
            <person name="Bayram O."/>
            <person name="Benocci T."/>
            <person name="Braus-Stromeyer S.A."/>
            <person name="Caldana C."/>
            <person name="Canovas D."/>
            <person name="Cerqueira G.C."/>
            <person name="Chen F."/>
            <person name="Chen W."/>
            <person name="Choi C."/>
            <person name="Clum A."/>
            <person name="Dos Santos R.A."/>
            <person name="Damasio A.R."/>
            <person name="Diallinas G."/>
            <person name="Emri T."/>
            <person name="Fekete E."/>
            <person name="Flipphi M."/>
            <person name="Freyberg S."/>
            <person name="Gallo A."/>
            <person name="Gournas C."/>
            <person name="Habgood R."/>
            <person name="Hainaut M."/>
            <person name="Harispe M.L."/>
            <person name="Henrissat B."/>
            <person name="Hilden K.S."/>
            <person name="Hope R."/>
            <person name="Hossain A."/>
            <person name="Karabika E."/>
            <person name="Karaffa L."/>
            <person name="Karanyi Z."/>
            <person name="Krasevec N."/>
            <person name="Kuo A."/>
            <person name="Kusch H."/>
            <person name="LaButti K."/>
            <person name="Lagendijk E.L."/>
            <person name="Lapidus A."/>
            <person name="Levasseur A."/>
            <person name="Lindquist E."/>
            <person name="Lipzen A."/>
            <person name="Logrieco A.F."/>
            <person name="MacCabe A."/>
            <person name="Maekelae M.R."/>
            <person name="Malavazi I."/>
            <person name="Melin P."/>
            <person name="Meyer V."/>
            <person name="Mielnichuk N."/>
            <person name="Miskei M."/>
            <person name="Molnar A.P."/>
            <person name="Mule G."/>
            <person name="Ngan C.Y."/>
            <person name="Orejas M."/>
            <person name="Orosz E."/>
            <person name="Ouedraogo J.P."/>
            <person name="Overkamp K.M."/>
            <person name="Park H.-S."/>
            <person name="Perrone G."/>
            <person name="Piumi F."/>
            <person name="Punt P.J."/>
            <person name="Ram A.F."/>
            <person name="Ramon A."/>
            <person name="Rauscher S."/>
            <person name="Record E."/>
            <person name="Riano-Pachon D.M."/>
            <person name="Robert V."/>
            <person name="Roehrig J."/>
            <person name="Ruller R."/>
            <person name="Salamov A."/>
            <person name="Salih N.S."/>
            <person name="Samson R.A."/>
            <person name="Sandor E."/>
            <person name="Sanguinetti M."/>
            <person name="Schuetze T."/>
            <person name="Sepcic K."/>
            <person name="Shelest E."/>
            <person name="Sherlock G."/>
            <person name="Sophianopoulou V."/>
            <person name="Squina F.M."/>
            <person name="Sun H."/>
            <person name="Susca A."/>
            <person name="Todd R.B."/>
            <person name="Tsang A."/>
            <person name="Unkles S.E."/>
            <person name="van de Wiele N."/>
            <person name="van Rossen-Uffink D."/>
            <person name="Oliveira J.V."/>
            <person name="Vesth T.C."/>
            <person name="Visser J."/>
            <person name="Yu J.-H."/>
            <person name="Zhou M."/>
            <person name="Andersen M.R."/>
            <person name="Archer D.B."/>
            <person name="Baker S.E."/>
            <person name="Benoit I."/>
            <person name="Brakhage A.A."/>
            <person name="Braus G.H."/>
            <person name="Fischer R."/>
            <person name="Frisvad J.C."/>
            <person name="Goldman G.H."/>
            <person name="Houbraken J."/>
            <person name="Oakley B."/>
            <person name="Pocsi I."/>
            <person name="Scazzocchio C."/>
            <person name="Seiboth B."/>
            <person name="vanKuyk P.A."/>
            <person name="Wortman J."/>
            <person name="Dyer P.S."/>
            <person name="Grigoriev I.V."/>
        </authorList>
    </citation>
    <scope>NUCLEOTIDE SEQUENCE [LARGE SCALE GENOMIC DNA]</scope>
    <source>
        <strain evidence="3">DTO 134E9</strain>
    </source>
</reference>
<dbReference type="GeneID" id="63748416"/>
<organism evidence="2 3">
    <name type="scientific">Aspergillus wentii DTO 134E9</name>
    <dbReference type="NCBI Taxonomy" id="1073089"/>
    <lineage>
        <taxon>Eukaryota</taxon>
        <taxon>Fungi</taxon>
        <taxon>Dikarya</taxon>
        <taxon>Ascomycota</taxon>
        <taxon>Pezizomycotina</taxon>
        <taxon>Eurotiomycetes</taxon>
        <taxon>Eurotiomycetidae</taxon>
        <taxon>Eurotiales</taxon>
        <taxon>Aspergillaceae</taxon>
        <taxon>Aspergillus</taxon>
        <taxon>Aspergillus subgen. Cremei</taxon>
    </lineage>
</organism>
<keyword evidence="3" id="KW-1185">Reference proteome</keyword>
<sequence>MKNYLLLESWNQTLLNKHIICWVVIRSRRMVAHNGTRDVWITQSALFIISFLSLVSIWFWMPKLVIFIILPHKCLILRLEGRGRH</sequence>
<evidence type="ECO:0000313" key="2">
    <source>
        <dbReference type="EMBL" id="OJJ41005.1"/>
    </source>
</evidence>
<dbReference type="RefSeq" id="XP_040694681.1">
    <property type="nucleotide sequence ID" value="XM_040832568.1"/>
</dbReference>
<accession>A0A1L9S1H5</accession>
<feature type="transmembrane region" description="Helical" evidence="1">
    <location>
        <begin position="45"/>
        <end position="70"/>
    </location>
</feature>
<dbReference type="EMBL" id="KV878209">
    <property type="protein sequence ID" value="OJJ41005.1"/>
    <property type="molecule type" value="Genomic_DNA"/>
</dbReference>
<evidence type="ECO:0000313" key="3">
    <source>
        <dbReference type="Proteomes" id="UP000184383"/>
    </source>
</evidence>
<gene>
    <name evidence="2" type="ORF">ASPWEDRAFT_241017</name>
</gene>